<dbReference type="Pfam" id="PF00246">
    <property type="entry name" value="Peptidase_M14"/>
    <property type="match status" value="1"/>
</dbReference>
<accession>A0A1E7ENZ9</accession>
<dbReference type="GO" id="GO:0008270">
    <property type="term" value="F:zinc ion binding"/>
    <property type="evidence" value="ECO:0007669"/>
    <property type="project" value="InterPro"/>
</dbReference>
<dbReference type="KEGG" id="fcy:FRACYDRAFT_264902"/>
<comment type="similarity">
    <text evidence="2">Belongs to the peptidase M14 family.</text>
</comment>
<dbReference type="Proteomes" id="UP000095751">
    <property type="component" value="Unassembled WGS sequence"/>
</dbReference>
<sequence>MTTSSFVSFITLFLSLSSSILLLVLLQLPYGNSEEESYIRLSLDEIVDEMQSLATKYSQFVTYDTSQNRYGLPSTCPSSSSQNTGCYNHLLIIADPIIYSHKSGEGQLALQHRPDVFLSGALHGDERVGPVALVHVATLLVKAASCQAKLTVAGNDCDALKESLGIENVAWLARLVSTRRIFVVPTPNSSGYYLEQRNEDYTKPNGQSTSGIDPNRDFPYNQAPSQCMKSITARTINELFLEHLFQMSMTYHGGIENITFEWGATDVPDNRVSPDDVGQRILADKMSLYAGELYSSGQLNTSPNGRFYETGDMNDILYGVNGGFEDYAYAGSWEDQLQAKQCTPSTYDGYPAEKTQYDDATLRTFNILVEISKTKDPPSSQLGTNVDLFNAPFAFDNNSNNGYAAKHIRTALMAIDMVEPYIEINKFQKKILKPEIKPLKKLRTIDADFSNKRWQKRRKLVKTRPKLNKKVEWSVGGSINVDETYLIYGKYSNFPPNSFGSVNQLNQSEINAAIEIATATSAGDQLLYVTEIQSGGTRWTDPTLSDVPTFSTLLDLTPFEKGDELAVYALAKVDQNWKNTPSGNVWPVGKDVQSHIVRQRTDETYVSNKDNIGRSVQGRLDWISVPLTVLIR</sequence>
<organism evidence="5 6">
    <name type="scientific">Fragilariopsis cylindrus CCMP1102</name>
    <dbReference type="NCBI Taxonomy" id="635003"/>
    <lineage>
        <taxon>Eukaryota</taxon>
        <taxon>Sar</taxon>
        <taxon>Stramenopiles</taxon>
        <taxon>Ochrophyta</taxon>
        <taxon>Bacillariophyta</taxon>
        <taxon>Bacillariophyceae</taxon>
        <taxon>Bacillariophycidae</taxon>
        <taxon>Bacillariales</taxon>
        <taxon>Bacillariaceae</taxon>
        <taxon>Fragilariopsis</taxon>
    </lineage>
</organism>
<dbReference type="PANTHER" id="PTHR11705">
    <property type="entry name" value="PROTEASE FAMILY M14 CARBOXYPEPTIDASE A,B"/>
    <property type="match status" value="1"/>
</dbReference>
<reference evidence="5 6" key="1">
    <citation type="submission" date="2016-09" db="EMBL/GenBank/DDBJ databases">
        <title>Extensive genetic diversity and differential bi-allelic expression allows diatom success in the polar Southern Ocean.</title>
        <authorList>
            <consortium name="DOE Joint Genome Institute"/>
            <person name="Mock T."/>
            <person name="Otillar R.P."/>
            <person name="Strauss J."/>
            <person name="Dupont C."/>
            <person name="Frickenhaus S."/>
            <person name="Maumus F."/>
            <person name="Mcmullan M."/>
            <person name="Sanges R."/>
            <person name="Schmutz J."/>
            <person name="Toseland A."/>
            <person name="Valas R."/>
            <person name="Veluchamy A."/>
            <person name="Ward B.J."/>
            <person name="Allen A."/>
            <person name="Barry K."/>
            <person name="Falciatore A."/>
            <person name="Ferrante M."/>
            <person name="Fortunato A.E."/>
            <person name="Gloeckner G."/>
            <person name="Gruber A."/>
            <person name="Hipkin R."/>
            <person name="Janech M."/>
            <person name="Kroth P."/>
            <person name="Leese F."/>
            <person name="Lindquist E."/>
            <person name="Lyon B.R."/>
            <person name="Martin J."/>
            <person name="Mayer C."/>
            <person name="Parker M."/>
            <person name="Quesneville H."/>
            <person name="Raymond J."/>
            <person name="Uhlig C."/>
            <person name="Valentin K.U."/>
            <person name="Worden A.Z."/>
            <person name="Armbrust E.V."/>
            <person name="Bowler C."/>
            <person name="Green B."/>
            <person name="Moulton V."/>
            <person name="Van Oosterhout C."/>
            <person name="Grigoriev I."/>
        </authorList>
    </citation>
    <scope>NUCLEOTIDE SEQUENCE [LARGE SCALE GENOMIC DNA]</scope>
    <source>
        <strain evidence="5 6">CCMP1102</strain>
    </source>
</reference>
<feature type="chain" id="PRO_5009192066" evidence="3">
    <location>
        <begin position="34"/>
        <end position="632"/>
    </location>
</feature>
<dbReference type="OrthoDB" id="10249045at2759"/>
<feature type="domain" description="Peptidase M14" evidence="4">
    <location>
        <begin position="42"/>
        <end position="348"/>
    </location>
</feature>
<comment type="cofactor">
    <cofactor evidence="1">
        <name>Zn(2+)</name>
        <dbReference type="ChEBI" id="CHEBI:29105"/>
    </cofactor>
</comment>
<keyword evidence="3" id="KW-0732">Signal</keyword>
<evidence type="ECO:0000313" key="5">
    <source>
        <dbReference type="EMBL" id="OEU07595.1"/>
    </source>
</evidence>
<dbReference type="AlphaFoldDB" id="A0A1E7ENZ9"/>
<dbReference type="InterPro" id="IPR000834">
    <property type="entry name" value="Peptidase_M14"/>
</dbReference>
<keyword evidence="6" id="KW-1185">Reference proteome</keyword>
<protein>
    <submittedName>
        <fullName evidence="5">Zn-dependent exopeptidase</fullName>
    </submittedName>
</protein>
<dbReference type="Gene3D" id="3.40.630.10">
    <property type="entry name" value="Zn peptidases"/>
    <property type="match status" value="1"/>
</dbReference>
<dbReference type="EMBL" id="KV784385">
    <property type="protein sequence ID" value="OEU07595.1"/>
    <property type="molecule type" value="Genomic_DNA"/>
</dbReference>
<dbReference type="GO" id="GO:0005615">
    <property type="term" value="C:extracellular space"/>
    <property type="evidence" value="ECO:0007669"/>
    <property type="project" value="TreeGrafter"/>
</dbReference>
<dbReference type="PANTHER" id="PTHR11705:SF138">
    <property type="entry name" value="PEPTIDASE M14 CARBOXYPEPTIDASE A DOMAIN-CONTAINING PROTEIN"/>
    <property type="match status" value="1"/>
</dbReference>
<evidence type="ECO:0000313" key="6">
    <source>
        <dbReference type="Proteomes" id="UP000095751"/>
    </source>
</evidence>
<proteinExistence type="inferred from homology"/>
<evidence type="ECO:0000256" key="2">
    <source>
        <dbReference type="ARBA" id="ARBA00005988"/>
    </source>
</evidence>
<dbReference type="SMART" id="SM00631">
    <property type="entry name" value="Zn_pept"/>
    <property type="match status" value="1"/>
</dbReference>
<evidence type="ECO:0000259" key="4">
    <source>
        <dbReference type="SMART" id="SM00631"/>
    </source>
</evidence>
<evidence type="ECO:0000256" key="1">
    <source>
        <dbReference type="ARBA" id="ARBA00001947"/>
    </source>
</evidence>
<gene>
    <name evidence="5" type="ORF">FRACYDRAFT_264902</name>
</gene>
<dbReference type="SUPFAM" id="SSF53187">
    <property type="entry name" value="Zn-dependent exopeptidases"/>
    <property type="match status" value="1"/>
</dbReference>
<dbReference type="GO" id="GO:0006508">
    <property type="term" value="P:proteolysis"/>
    <property type="evidence" value="ECO:0007669"/>
    <property type="project" value="InterPro"/>
</dbReference>
<feature type="signal peptide" evidence="3">
    <location>
        <begin position="1"/>
        <end position="33"/>
    </location>
</feature>
<dbReference type="InParanoid" id="A0A1E7ENZ9"/>
<dbReference type="GO" id="GO:0004181">
    <property type="term" value="F:metallocarboxypeptidase activity"/>
    <property type="evidence" value="ECO:0007669"/>
    <property type="project" value="InterPro"/>
</dbReference>
<name>A0A1E7ENZ9_9STRA</name>
<evidence type="ECO:0000256" key="3">
    <source>
        <dbReference type="SAM" id="SignalP"/>
    </source>
</evidence>